<evidence type="ECO:0000256" key="4">
    <source>
        <dbReference type="ARBA" id="ARBA00023212"/>
    </source>
</evidence>
<dbReference type="PROSITE" id="PS51665">
    <property type="entry name" value="ENKURIN"/>
    <property type="match status" value="1"/>
</dbReference>
<dbReference type="EMBL" id="JAFCMP010000029">
    <property type="protein sequence ID" value="KAG5190725.1"/>
    <property type="molecule type" value="Genomic_DNA"/>
</dbReference>
<dbReference type="GO" id="GO:0005929">
    <property type="term" value="C:cilium"/>
    <property type="evidence" value="ECO:0007669"/>
    <property type="project" value="UniProtKB-SubCell"/>
</dbReference>
<organism evidence="8 9">
    <name type="scientific">Tribonema minus</name>
    <dbReference type="NCBI Taxonomy" id="303371"/>
    <lineage>
        <taxon>Eukaryota</taxon>
        <taxon>Sar</taxon>
        <taxon>Stramenopiles</taxon>
        <taxon>Ochrophyta</taxon>
        <taxon>PX clade</taxon>
        <taxon>Xanthophyceae</taxon>
        <taxon>Tribonematales</taxon>
        <taxon>Tribonemataceae</taxon>
        <taxon>Tribonema</taxon>
    </lineage>
</organism>
<name>A0A835ZBP8_9STRA</name>
<dbReference type="InterPro" id="IPR052102">
    <property type="entry name" value="Enkurin_domain-protein"/>
</dbReference>
<comment type="caution">
    <text evidence="8">The sequence shown here is derived from an EMBL/GenBank/DDBJ whole genome shotgun (WGS) entry which is preliminary data.</text>
</comment>
<dbReference type="PANTHER" id="PTHR21490">
    <property type="entry name" value="ENKURIN-RELATED"/>
    <property type="match status" value="1"/>
</dbReference>
<keyword evidence="5" id="KW-0966">Cell projection</keyword>
<dbReference type="Proteomes" id="UP000664859">
    <property type="component" value="Unassembled WGS sequence"/>
</dbReference>
<keyword evidence="9" id="KW-1185">Reference proteome</keyword>
<keyword evidence="3" id="KW-0963">Cytoplasm</keyword>
<feature type="domain" description="Enkurin" evidence="7">
    <location>
        <begin position="217"/>
        <end position="343"/>
    </location>
</feature>
<evidence type="ECO:0000256" key="3">
    <source>
        <dbReference type="ARBA" id="ARBA00022490"/>
    </source>
</evidence>
<evidence type="ECO:0000256" key="5">
    <source>
        <dbReference type="ARBA" id="ARBA00023273"/>
    </source>
</evidence>
<evidence type="ECO:0000256" key="6">
    <source>
        <dbReference type="SAM" id="MobiDB-lite"/>
    </source>
</evidence>
<sequence length="530" mass="55935">MSSTKASRKSATDYERENRLQIKRQQEENRRRKSEEEERAAAERELFKLEQFKKVKSKIAQDIAGGSGGGSARSDRDDAAAERHREFLRRGTRETRAEAMRAIHVMERYDTSAMPTPGGSGGVDAYDTSAMSTPGGGGSVDESPCESRRGSAGSGAGHKKPQVPRHEDTAQLAPRSTINFIASNRAEAETLKPPAKNDTPEVFRHRSQGAVPSYLLARKLQWAKEEARRRADAPDPDAPRGMVAMPEAERLETLALLRESGADAEKQMLALLHESGADAEKQRAVLVLWHCGQGHKVTRAQLARMPLVVQTPSMRRRRDDLEARLSEIEAAVALFSRDRVYELEAAAALNTESHAAEAGATAAAPAAAADRAPGAAAADDAAAVPASAAALDTAAVPPAPAVALAPPVDTGFGAIPDSIAPPVDMGRGFGATPNPYVAAAEAPPSTAAAAAAPASTVLPPLIIPFENGTGDCAAAAPSSGAYSAPGFARAPLPPHPSVREMLKYWLVAAVILFAALLAGDVYEMNDLTSM</sequence>
<dbReference type="OrthoDB" id="10264920at2759"/>
<dbReference type="PANTHER" id="PTHR21490:SF2">
    <property type="entry name" value="ENKURIN DOMAIN-CONTAINING PROTEIN 1"/>
    <property type="match status" value="1"/>
</dbReference>
<feature type="compositionally biased region" description="Basic and acidic residues" evidence="6">
    <location>
        <begin position="10"/>
        <end position="41"/>
    </location>
</feature>
<dbReference type="InterPro" id="IPR027012">
    <property type="entry name" value="Enkurin_dom"/>
</dbReference>
<dbReference type="Pfam" id="PF13864">
    <property type="entry name" value="Enkurin"/>
    <property type="match status" value="2"/>
</dbReference>
<evidence type="ECO:0000313" key="8">
    <source>
        <dbReference type="EMBL" id="KAG5190725.1"/>
    </source>
</evidence>
<feature type="region of interest" description="Disordered" evidence="6">
    <location>
        <begin position="1"/>
        <end position="41"/>
    </location>
</feature>
<proteinExistence type="predicted"/>
<feature type="region of interest" description="Disordered" evidence="6">
    <location>
        <begin position="108"/>
        <end position="170"/>
    </location>
</feature>
<evidence type="ECO:0000256" key="1">
    <source>
        <dbReference type="ARBA" id="ARBA00004138"/>
    </source>
</evidence>
<gene>
    <name evidence="8" type="ORF">JKP88DRAFT_352572</name>
</gene>
<evidence type="ECO:0000256" key="2">
    <source>
        <dbReference type="ARBA" id="ARBA00004245"/>
    </source>
</evidence>
<comment type="subcellular location">
    <subcellularLocation>
        <location evidence="1">Cell projection</location>
        <location evidence="1">Cilium</location>
    </subcellularLocation>
    <subcellularLocation>
        <location evidence="2">Cytoplasm</location>
        <location evidence="2">Cytoskeleton</location>
    </subcellularLocation>
</comment>
<dbReference type="AlphaFoldDB" id="A0A835ZBP8"/>
<dbReference type="GO" id="GO:0005881">
    <property type="term" value="C:cytoplasmic microtubule"/>
    <property type="evidence" value="ECO:0007669"/>
    <property type="project" value="TreeGrafter"/>
</dbReference>
<feature type="compositionally biased region" description="Basic and acidic residues" evidence="6">
    <location>
        <begin position="73"/>
        <end position="95"/>
    </location>
</feature>
<accession>A0A835ZBP8</accession>
<evidence type="ECO:0000313" key="9">
    <source>
        <dbReference type="Proteomes" id="UP000664859"/>
    </source>
</evidence>
<feature type="region of interest" description="Disordered" evidence="6">
    <location>
        <begin position="58"/>
        <end position="95"/>
    </location>
</feature>
<evidence type="ECO:0000259" key="7">
    <source>
        <dbReference type="PROSITE" id="PS51665"/>
    </source>
</evidence>
<protein>
    <recommendedName>
        <fullName evidence="7">Enkurin domain-containing protein</fullName>
    </recommendedName>
</protein>
<keyword evidence="4" id="KW-0206">Cytoskeleton</keyword>
<reference evidence="8" key="1">
    <citation type="submission" date="2021-02" db="EMBL/GenBank/DDBJ databases">
        <title>First Annotated Genome of the Yellow-green Alga Tribonema minus.</title>
        <authorList>
            <person name="Mahan K.M."/>
        </authorList>
    </citation>
    <scope>NUCLEOTIDE SEQUENCE</scope>
    <source>
        <strain evidence="8">UTEX B ZZ1240</strain>
    </source>
</reference>